<keyword evidence="3" id="KW-1185">Reference proteome</keyword>
<evidence type="ECO:0000313" key="3">
    <source>
        <dbReference type="Proteomes" id="UP000183750"/>
    </source>
</evidence>
<evidence type="ECO:0000313" key="2">
    <source>
        <dbReference type="EMBL" id="SEB37673.1"/>
    </source>
</evidence>
<dbReference type="OrthoDB" id="9809977at2"/>
<reference evidence="3" key="1">
    <citation type="submission" date="2016-10" db="EMBL/GenBank/DDBJ databases">
        <authorList>
            <person name="Varghese N."/>
            <person name="Submissions S."/>
        </authorList>
    </citation>
    <scope>NUCLEOTIDE SEQUENCE [LARGE SCALE GENOMIC DNA]</scope>
    <source>
        <strain evidence="3">DSM 16089</strain>
    </source>
</reference>
<dbReference type="AlphaFoldDB" id="A0A1H4IUI1"/>
<feature type="transmembrane region" description="Helical" evidence="1">
    <location>
        <begin position="174"/>
        <end position="193"/>
    </location>
</feature>
<dbReference type="EMBL" id="FNSQ01000005">
    <property type="protein sequence ID" value="SEB37673.1"/>
    <property type="molecule type" value="Genomic_DNA"/>
</dbReference>
<feature type="transmembrane region" description="Helical" evidence="1">
    <location>
        <begin position="213"/>
        <end position="239"/>
    </location>
</feature>
<feature type="transmembrane region" description="Helical" evidence="1">
    <location>
        <begin position="108"/>
        <end position="127"/>
    </location>
</feature>
<name>A0A1H4IUI1_9MICO</name>
<feature type="transmembrane region" description="Helical" evidence="1">
    <location>
        <begin position="37"/>
        <end position="55"/>
    </location>
</feature>
<dbReference type="Proteomes" id="UP000183750">
    <property type="component" value="Unassembled WGS sequence"/>
</dbReference>
<gene>
    <name evidence="2" type="ORF">SAMN04489807_0293</name>
</gene>
<dbReference type="InterPro" id="IPR049713">
    <property type="entry name" value="Pr6Pr-like"/>
</dbReference>
<evidence type="ECO:0000256" key="1">
    <source>
        <dbReference type="SAM" id="Phobius"/>
    </source>
</evidence>
<feature type="transmembrane region" description="Helical" evidence="1">
    <location>
        <begin position="67"/>
        <end position="87"/>
    </location>
</feature>
<sequence length="253" mass="27572">MTEAVASPSAASALGSPPPGRARLFENAAVNLRPVALVYRVAALAVILTGVIRLSEVLTGQPAWSTFLFYTMLSNLLCLAWMVALLFRTARDLRRTGARGASTPSARGSGAVMFAITVTMLIYLVVLVPTRFADGDSDIFSLTDTLIHVVTPVLMIVDWLLFVPKGAFRWMDPLLWTLLPYAYLGWAFAYGASGGEFTPGQKYPYPFMNIEALGIPGVAQWIVMLSLALIAVGFVYVVLDRILAALARRMPRR</sequence>
<feature type="transmembrane region" description="Helical" evidence="1">
    <location>
        <begin position="139"/>
        <end position="162"/>
    </location>
</feature>
<keyword evidence="1" id="KW-1133">Transmembrane helix</keyword>
<evidence type="ECO:0008006" key="4">
    <source>
        <dbReference type="Google" id="ProtNLM"/>
    </source>
</evidence>
<proteinExistence type="predicted"/>
<organism evidence="2 3">
    <name type="scientific">Microbacterium hydrocarbonoxydans</name>
    <dbReference type="NCBI Taxonomy" id="273678"/>
    <lineage>
        <taxon>Bacteria</taxon>
        <taxon>Bacillati</taxon>
        <taxon>Actinomycetota</taxon>
        <taxon>Actinomycetes</taxon>
        <taxon>Micrococcales</taxon>
        <taxon>Microbacteriaceae</taxon>
        <taxon>Microbacterium</taxon>
    </lineage>
</organism>
<protein>
    <recommendedName>
        <fullName evidence="4">FAR-17a/AIG1-like protein</fullName>
    </recommendedName>
</protein>
<accession>A0A1H4IUI1</accession>
<keyword evidence="1" id="KW-0812">Transmembrane</keyword>
<dbReference type="RefSeq" id="WP_060926263.1">
    <property type="nucleotide sequence ID" value="NZ_FNSQ01000005.1"/>
</dbReference>
<dbReference type="NCBIfam" id="NF038065">
    <property type="entry name" value="Pr6Pr"/>
    <property type="match status" value="1"/>
</dbReference>
<keyword evidence="1" id="KW-0472">Membrane</keyword>